<comment type="similarity">
    <text evidence="1">Belongs to the transcriptional regulator TrmB family.</text>
</comment>
<comment type="caution">
    <text evidence="4">The sequence shown here is derived from an EMBL/GenBank/DDBJ whole genome shotgun (WGS) entry which is preliminary data.</text>
</comment>
<protein>
    <submittedName>
        <fullName evidence="4">TrmB family transcriptional regulator</fullName>
    </submittedName>
</protein>
<proteinExistence type="inferred from homology"/>
<keyword evidence="5" id="KW-1185">Reference proteome</keyword>
<dbReference type="PANTHER" id="PTHR34293:SF1">
    <property type="entry name" value="HTH-TYPE TRANSCRIPTIONAL REGULATOR TRMBL2"/>
    <property type="match status" value="1"/>
</dbReference>
<dbReference type="AlphaFoldDB" id="A0A2P4NM88"/>
<dbReference type="SUPFAM" id="SSF56024">
    <property type="entry name" value="Phospholipase D/nuclease"/>
    <property type="match status" value="1"/>
</dbReference>
<feature type="domain" description="Transcription regulator TrmB N-terminal" evidence="2">
    <location>
        <begin position="10"/>
        <end position="75"/>
    </location>
</feature>
<dbReference type="InterPro" id="IPR021586">
    <property type="entry name" value="Tscrpt_reg_TrmB_C"/>
</dbReference>
<evidence type="ECO:0000313" key="5">
    <source>
        <dbReference type="Proteomes" id="UP000053621"/>
    </source>
</evidence>
<dbReference type="EMBL" id="LOPW02000018">
    <property type="protein sequence ID" value="POG54257.1"/>
    <property type="molecule type" value="Genomic_DNA"/>
</dbReference>
<evidence type="ECO:0000259" key="3">
    <source>
        <dbReference type="Pfam" id="PF11495"/>
    </source>
</evidence>
<dbReference type="InterPro" id="IPR036388">
    <property type="entry name" value="WH-like_DNA-bd_sf"/>
</dbReference>
<dbReference type="InterPro" id="IPR051797">
    <property type="entry name" value="TrmB-like"/>
</dbReference>
<dbReference type="SUPFAM" id="SSF46785">
    <property type="entry name" value="Winged helix' DNA-binding domain"/>
    <property type="match status" value="1"/>
</dbReference>
<accession>A0A2P4NM88</accession>
<dbReference type="RefSeq" id="WP_084816494.1">
    <property type="nucleotide sequence ID" value="NZ_LOPW02000018.1"/>
</dbReference>
<evidence type="ECO:0000259" key="2">
    <source>
        <dbReference type="Pfam" id="PF01978"/>
    </source>
</evidence>
<dbReference type="OrthoDB" id="96194at2157"/>
<sequence length="364" mass="40496">MDTIELRETLEKTGLTQYEADAYITIVELGSAPATEISNACDVPQARIYDVLRNLERKGHIETYEEGSLHARAHDPEEVVDSLTSFADTAKSAASEIQERWERPTVQNHRVSVLRPLSSIYDRVQETVEKANNEVQIAVTLEQYRKVKEVLAAAHERGVVVKLAITPAVDDDPLPSKLNFDFDGIATEVRVRELPTPLVVISDRMHVCYAPEEAAHPSQEYGILVNDYSLSRMFDWYFQTALWETWQPTYSEHDGGVSSIYTDARECIDDIAPVLQAGGTVILSVQGQRRDDGSAVELTGRVSDLDYVVSPEEGKLLSSFAEPATITLETPEETLTVGGWGALIEDIEGRRFIVEAIESPDAKM</sequence>
<dbReference type="Gene3D" id="1.10.10.10">
    <property type="entry name" value="Winged helix-like DNA-binding domain superfamily/Winged helix DNA-binding domain"/>
    <property type="match status" value="1"/>
</dbReference>
<evidence type="ECO:0000256" key="1">
    <source>
        <dbReference type="ARBA" id="ARBA00007287"/>
    </source>
</evidence>
<dbReference type="SUPFAM" id="SSF159071">
    <property type="entry name" value="TrmB C-terminal domain-like"/>
    <property type="match status" value="1"/>
</dbReference>
<organism evidence="4 5">
    <name type="scientific">Haloferax marisrubri</name>
    <dbReference type="NCBI Taxonomy" id="1544719"/>
    <lineage>
        <taxon>Archaea</taxon>
        <taxon>Methanobacteriati</taxon>
        <taxon>Methanobacteriota</taxon>
        <taxon>Stenosarchaea group</taxon>
        <taxon>Halobacteria</taxon>
        <taxon>Halobacteriales</taxon>
        <taxon>Haloferacaceae</taxon>
        <taxon>Haloferax</taxon>
    </lineage>
</organism>
<evidence type="ECO:0000313" key="4">
    <source>
        <dbReference type="EMBL" id="POG54257.1"/>
    </source>
</evidence>
<name>A0A2P4NM88_9EURY</name>
<dbReference type="PANTHER" id="PTHR34293">
    <property type="entry name" value="HTH-TYPE TRANSCRIPTIONAL REGULATOR TRMBL2"/>
    <property type="match status" value="1"/>
</dbReference>
<dbReference type="Pfam" id="PF01978">
    <property type="entry name" value="TrmB"/>
    <property type="match status" value="1"/>
</dbReference>
<reference evidence="4" key="1">
    <citation type="submission" date="2017-08" db="EMBL/GenBank/DDBJ databases">
        <title>Haloferax marisrubri sp. nov., isolated from the Discovery deep brine-seawater interface in the Red Sea.</title>
        <authorList>
            <person name="Zhang G."/>
            <person name="Stingl U."/>
        </authorList>
    </citation>
    <scope>NUCLEOTIDE SEQUENCE [LARGE SCALE GENOMIC DNA]</scope>
    <source>
        <strain evidence="4">SB3</strain>
    </source>
</reference>
<feature type="domain" description="Transcription regulator TrmB C-terminal" evidence="3">
    <location>
        <begin position="111"/>
        <end position="355"/>
    </location>
</feature>
<dbReference type="InterPro" id="IPR002831">
    <property type="entry name" value="Tscrpt_reg_TrmB_N"/>
</dbReference>
<gene>
    <name evidence="4" type="ORF">AUR65_016565</name>
</gene>
<dbReference type="Pfam" id="PF11495">
    <property type="entry name" value="Regulator_TrmB"/>
    <property type="match status" value="1"/>
</dbReference>
<dbReference type="CDD" id="cd09124">
    <property type="entry name" value="PLDc_like_TrmB_middle"/>
    <property type="match status" value="1"/>
</dbReference>
<dbReference type="Gene3D" id="3.30.870.10">
    <property type="entry name" value="Endonuclease Chain A"/>
    <property type="match status" value="1"/>
</dbReference>
<dbReference type="Proteomes" id="UP000053621">
    <property type="component" value="Unassembled WGS sequence"/>
</dbReference>
<dbReference type="InterPro" id="IPR036390">
    <property type="entry name" value="WH_DNA-bd_sf"/>
</dbReference>